<dbReference type="EMBL" id="CP144918">
    <property type="protein sequence ID" value="WWA46727.1"/>
    <property type="molecule type" value="Genomic_DNA"/>
</dbReference>
<dbReference type="EC" id="3.1.1.103" evidence="3"/>
<evidence type="ECO:0000256" key="1">
    <source>
        <dbReference type="SAM" id="SignalP"/>
    </source>
</evidence>
<dbReference type="SUPFAM" id="SSF56601">
    <property type="entry name" value="beta-lactamase/transpeptidase-like"/>
    <property type="match status" value="1"/>
</dbReference>
<reference evidence="3 4" key="1">
    <citation type="submission" date="2024-02" db="EMBL/GenBank/DDBJ databases">
        <title>The whole genome sequence of five bacterial samples isolated from Abu Dhabi Sabkha-shore region.</title>
        <authorList>
            <person name="Sudalaimuthuasari N."/>
            <person name="Sarfraz B."/>
            <person name="Tuyisabe J.D."/>
            <person name="Mugisha Ntwali L.D.M."/>
            <person name="Ali A.I.A.A."/>
            <person name="Almansoori S.Z.A."/>
            <person name="Alajami H.S.A."/>
            <person name="Almeqbaali A.A.S."/>
            <person name="Kundu B."/>
            <person name="Saeed E.E."/>
            <person name="Sukumarinath V."/>
            <person name="Mishra A.K."/>
            <person name="Hazzouri K.M."/>
            <person name="Almaskari R."/>
            <person name="Sharma A.K."/>
            <person name="Amiri K.M.A."/>
        </authorList>
    </citation>
    <scope>NUCLEOTIDE SEQUENCE [LARGE SCALE GENOMIC DNA]</scope>
    <source>
        <strain evidence="4">kcgeb_sd</strain>
    </source>
</reference>
<sequence length="385" mass="42303">MMHRAGLALAAALACASGAHAEEPAMPPAAIEDRIETLMRENGVRGMALAVTEGGEIRQVRAFGDRNAAGDPLTEDTVMYGASLTKAVFAYLVVQLAAEGRIDLDRSIAAYLPRPLPEYADAEEGYAPWHHLAGDERWRALTPRMLLNHSSGFANFYWLNEGERLHFHFDPGTRYAYSGDGVTLLQFVLAEGLGLDVEAELQRRVFGPFGMTRSSLIWRDSFRENLADGWRENGEPVAHDERSRVRAAGSLDTTIADMARFSAGIMGGPEDLWREMARPQLPILSASQFPTLAGDAPVERRTPGLAAGLGVVAFTGPQGPGILKGGHNEWTGNIWVCLEDGRRCVMLLGNDVRAERIYPRIVRMILGETGAPWRWEYGDVEWASE</sequence>
<dbReference type="PROSITE" id="PS51257">
    <property type="entry name" value="PROKAR_LIPOPROTEIN"/>
    <property type="match status" value="1"/>
</dbReference>
<dbReference type="Gene3D" id="3.40.710.10">
    <property type="entry name" value="DD-peptidase/beta-lactamase superfamily"/>
    <property type="match status" value="1"/>
</dbReference>
<dbReference type="PANTHER" id="PTHR43283">
    <property type="entry name" value="BETA-LACTAMASE-RELATED"/>
    <property type="match status" value="1"/>
</dbReference>
<accession>A0ABZ2D4P6</accession>
<evidence type="ECO:0000313" key="3">
    <source>
        <dbReference type="EMBL" id="WWA46727.1"/>
    </source>
</evidence>
<feature type="chain" id="PRO_5046528099" evidence="1">
    <location>
        <begin position="22"/>
        <end position="385"/>
    </location>
</feature>
<keyword evidence="1" id="KW-0732">Signal</keyword>
<dbReference type="Proteomes" id="UP001335183">
    <property type="component" value="Chromosome"/>
</dbReference>
<dbReference type="PANTHER" id="PTHR43283:SF18">
    <property type="match status" value="1"/>
</dbReference>
<dbReference type="InterPro" id="IPR012338">
    <property type="entry name" value="Beta-lactam/transpept-like"/>
</dbReference>
<dbReference type="InterPro" id="IPR001466">
    <property type="entry name" value="Beta-lactam-related"/>
</dbReference>
<evidence type="ECO:0000313" key="4">
    <source>
        <dbReference type="Proteomes" id="UP001335183"/>
    </source>
</evidence>
<protein>
    <submittedName>
        <fullName evidence="3">Serine hydrolase domain-containing protein</fullName>
        <ecNumber evidence="3">3.1.1.103</ecNumber>
    </submittedName>
</protein>
<evidence type="ECO:0000259" key="2">
    <source>
        <dbReference type="Pfam" id="PF00144"/>
    </source>
</evidence>
<name>A0ABZ2D4P6_9SPHN</name>
<gene>
    <name evidence="3" type="ORF">V5F89_10630</name>
</gene>
<dbReference type="Pfam" id="PF00144">
    <property type="entry name" value="Beta-lactamase"/>
    <property type="match status" value="1"/>
</dbReference>
<keyword evidence="3" id="KW-0378">Hydrolase</keyword>
<keyword evidence="4" id="KW-1185">Reference proteome</keyword>
<organism evidence="3 4">
    <name type="scientific">Pelagerythrobacter marensis</name>
    <dbReference type="NCBI Taxonomy" id="543877"/>
    <lineage>
        <taxon>Bacteria</taxon>
        <taxon>Pseudomonadati</taxon>
        <taxon>Pseudomonadota</taxon>
        <taxon>Alphaproteobacteria</taxon>
        <taxon>Sphingomonadales</taxon>
        <taxon>Erythrobacteraceae</taxon>
        <taxon>Pelagerythrobacter</taxon>
    </lineage>
</organism>
<feature type="signal peptide" evidence="1">
    <location>
        <begin position="1"/>
        <end position="21"/>
    </location>
</feature>
<dbReference type="RefSeq" id="WP_338445624.1">
    <property type="nucleotide sequence ID" value="NZ_CP144918.1"/>
</dbReference>
<dbReference type="GO" id="GO:0016787">
    <property type="term" value="F:hydrolase activity"/>
    <property type="evidence" value="ECO:0007669"/>
    <property type="project" value="UniProtKB-KW"/>
</dbReference>
<dbReference type="InterPro" id="IPR050789">
    <property type="entry name" value="Diverse_Enzym_Activities"/>
</dbReference>
<feature type="domain" description="Beta-lactamase-related" evidence="2">
    <location>
        <begin position="32"/>
        <end position="352"/>
    </location>
</feature>
<proteinExistence type="predicted"/>